<organism evidence="2 3">
    <name type="scientific">Gordoniibacillus kamchatkensis</name>
    <dbReference type="NCBI Taxonomy" id="1590651"/>
    <lineage>
        <taxon>Bacteria</taxon>
        <taxon>Bacillati</taxon>
        <taxon>Bacillota</taxon>
        <taxon>Bacilli</taxon>
        <taxon>Bacillales</taxon>
        <taxon>Paenibacillaceae</taxon>
        <taxon>Gordoniibacillus</taxon>
    </lineage>
</organism>
<sequence>MMNSLYANTLNEMEKLWKRRRTKGSLLLTLLVPAAAAMLLSALQTNAGVLGSLGSSLPLMMLSLFTFAPLPVVLFMAAADSFSGEAAARTIKLVLVRPIARTKVFASKVLAIAVYVAVLLAALWIASVISGLFVPKANVAGSLLESAIAYTAAFVPMMAVGLMAVFVAQCFSNTTGAMTLSLLIYAAAKLLPFVLPQVSVWSVFSYTDWHVLWIGNAVSAVKLLSSFFLLLAYCIMAYTAGWIVFDRKQW</sequence>
<evidence type="ECO:0000256" key="1">
    <source>
        <dbReference type="SAM" id="Phobius"/>
    </source>
</evidence>
<keyword evidence="1" id="KW-1133">Transmembrane helix</keyword>
<name>A0ABR5ADF8_9BACL</name>
<proteinExistence type="predicted"/>
<accession>A0ABR5ADF8</accession>
<evidence type="ECO:0008006" key="4">
    <source>
        <dbReference type="Google" id="ProtNLM"/>
    </source>
</evidence>
<keyword evidence="1" id="KW-0812">Transmembrane</keyword>
<feature type="transmembrane region" description="Helical" evidence="1">
    <location>
        <begin position="180"/>
        <end position="204"/>
    </location>
</feature>
<dbReference type="Proteomes" id="UP000031967">
    <property type="component" value="Unassembled WGS sequence"/>
</dbReference>
<gene>
    <name evidence="2" type="ORF">SD70_22365</name>
</gene>
<dbReference type="Pfam" id="PF12730">
    <property type="entry name" value="ABC2_membrane_4"/>
    <property type="match status" value="1"/>
</dbReference>
<dbReference type="EMBL" id="JXAK01000044">
    <property type="protein sequence ID" value="KIL39073.1"/>
    <property type="molecule type" value="Genomic_DNA"/>
</dbReference>
<feature type="transmembrane region" description="Helical" evidence="1">
    <location>
        <begin position="109"/>
        <end position="135"/>
    </location>
</feature>
<protein>
    <recommendedName>
        <fullName evidence="4">ABC transporter permease</fullName>
    </recommendedName>
</protein>
<evidence type="ECO:0000313" key="3">
    <source>
        <dbReference type="Proteomes" id="UP000031967"/>
    </source>
</evidence>
<keyword evidence="3" id="KW-1185">Reference proteome</keyword>
<feature type="transmembrane region" description="Helical" evidence="1">
    <location>
        <begin position="147"/>
        <end position="168"/>
    </location>
</feature>
<feature type="transmembrane region" description="Helical" evidence="1">
    <location>
        <begin position="224"/>
        <end position="245"/>
    </location>
</feature>
<evidence type="ECO:0000313" key="2">
    <source>
        <dbReference type="EMBL" id="KIL39073.1"/>
    </source>
</evidence>
<dbReference type="PANTHER" id="PTHR37305:SF1">
    <property type="entry name" value="MEMBRANE PROTEIN"/>
    <property type="match status" value="1"/>
</dbReference>
<comment type="caution">
    <text evidence="2">The sequence shown here is derived from an EMBL/GenBank/DDBJ whole genome shotgun (WGS) entry which is preliminary data.</text>
</comment>
<dbReference type="PANTHER" id="PTHR37305">
    <property type="entry name" value="INTEGRAL MEMBRANE PROTEIN-RELATED"/>
    <property type="match status" value="1"/>
</dbReference>
<feature type="transmembrane region" description="Helical" evidence="1">
    <location>
        <begin position="57"/>
        <end position="79"/>
    </location>
</feature>
<reference evidence="2 3" key="1">
    <citation type="submission" date="2014-12" db="EMBL/GenBank/DDBJ databases">
        <title>Draft genome sequence of Paenibacillus kamchatkensis strain B-2647.</title>
        <authorList>
            <person name="Karlyshev A.V."/>
            <person name="Kudryashova E.B."/>
        </authorList>
    </citation>
    <scope>NUCLEOTIDE SEQUENCE [LARGE SCALE GENOMIC DNA]</scope>
    <source>
        <strain evidence="2 3">VKM B-2647</strain>
    </source>
</reference>
<keyword evidence="1" id="KW-0472">Membrane</keyword>